<feature type="compositionally biased region" description="Polar residues" evidence="1">
    <location>
        <begin position="1"/>
        <end position="15"/>
    </location>
</feature>
<dbReference type="PANTHER" id="PTHR33973">
    <property type="entry name" value="OS07G0153300 PROTEIN"/>
    <property type="match status" value="1"/>
</dbReference>
<evidence type="ECO:0000313" key="2">
    <source>
        <dbReference type="EMBL" id="KAJ3572199.1"/>
    </source>
</evidence>
<feature type="region of interest" description="Disordered" evidence="1">
    <location>
        <begin position="704"/>
        <end position="729"/>
    </location>
</feature>
<proteinExistence type="predicted"/>
<feature type="region of interest" description="Disordered" evidence="1">
    <location>
        <begin position="1"/>
        <end position="159"/>
    </location>
</feature>
<dbReference type="PANTHER" id="PTHR33973:SF4">
    <property type="entry name" value="OS07G0153300 PROTEIN"/>
    <property type="match status" value="1"/>
</dbReference>
<dbReference type="Pfam" id="PF07103">
    <property type="entry name" value="DUF1365"/>
    <property type="match status" value="1"/>
</dbReference>
<feature type="compositionally biased region" description="Polar residues" evidence="1">
    <location>
        <begin position="37"/>
        <end position="55"/>
    </location>
</feature>
<sequence length="729" mass="80877">MSNFNNTDFNTQPTGATRPEHHLHKSSEPLPGAAGAQPSTDYSTGQFTDSTSRTGYQPELGGGETQNTMDRLGEYGGGGMDAERSMGQQERRPQVGFADERGYDDSLRDNSATGATGATGIGRDEGYTDRPLGVQPAREGGVALGGRQNEELPMGKAGLGDKVIGKTQKVMGKMSNNPEMHEKGELREAGGIDALESGKLNLASGFVFGYGGRWCRLLGLRSQPYLNTLSSSSIRQKLEDQLRRHRKLHYDETFQDAWIMTMPSVLGFEGINPLTVYFCYQHQALWIVVLEVKYNIGSKPPYISLTKRLKIHNTFGESHVHLLEVGSNEDPIIAKGYEHQWTFRRQFHVSPFNDRSGFYTVSVKSPGISPRLHKERINLDEPEVLPAVSVRLYAEPEDTHSNIENAIPTNEPSDLASTAMLDRSSLGQLKLAAYLRTTSALPLTTWNATCQLARQPFALFLTMPRILYHAWILHFSKRLAVFPRPEPQLIRVHTELPEAHEVVPGGGVGWQEEGNIESYARGLVIEFLRRRAIETGISVALVPSNPNVPPTEIIATEKTTNPAILEINYLSPRVFTILFACPSSEHSLLLGMDTEAVFQVSSPALFGTVFSHSTRDQVRPSFLQRTLQSLRRGCVPAGLDITSPPLHFLDKHCTAPSLMLSTIAFCAIIFLDYLEKFIFQLTGARFVEGKEPWNAWKRAIELRKSRKPSGQPKVPGNPHIVYGSARRDD</sequence>
<protein>
    <submittedName>
        <fullName evidence="2">Uncharacterized protein</fullName>
    </submittedName>
</protein>
<name>A0AAD5W0P7_9AGAR</name>
<comment type="caution">
    <text evidence="2">The sequence shown here is derived from an EMBL/GenBank/DDBJ whole genome shotgun (WGS) entry which is preliminary data.</text>
</comment>
<evidence type="ECO:0000256" key="1">
    <source>
        <dbReference type="SAM" id="MobiDB-lite"/>
    </source>
</evidence>
<reference evidence="2" key="1">
    <citation type="submission" date="2022-07" db="EMBL/GenBank/DDBJ databases">
        <title>Genome Sequence of Leucocoprinus birnbaumii.</title>
        <authorList>
            <person name="Buettner E."/>
        </authorList>
    </citation>
    <scope>NUCLEOTIDE SEQUENCE</scope>
    <source>
        <strain evidence="2">VT141</strain>
    </source>
</reference>
<dbReference type="AlphaFoldDB" id="A0AAD5W0P7"/>
<dbReference type="EMBL" id="JANIEX010000152">
    <property type="protein sequence ID" value="KAJ3572199.1"/>
    <property type="molecule type" value="Genomic_DNA"/>
</dbReference>
<evidence type="ECO:0000313" key="3">
    <source>
        <dbReference type="Proteomes" id="UP001213000"/>
    </source>
</evidence>
<dbReference type="Proteomes" id="UP001213000">
    <property type="component" value="Unassembled WGS sequence"/>
</dbReference>
<keyword evidence="3" id="KW-1185">Reference proteome</keyword>
<organism evidence="2 3">
    <name type="scientific">Leucocoprinus birnbaumii</name>
    <dbReference type="NCBI Taxonomy" id="56174"/>
    <lineage>
        <taxon>Eukaryota</taxon>
        <taxon>Fungi</taxon>
        <taxon>Dikarya</taxon>
        <taxon>Basidiomycota</taxon>
        <taxon>Agaricomycotina</taxon>
        <taxon>Agaricomycetes</taxon>
        <taxon>Agaricomycetidae</taxon>
        <taxon>Agaricales</taxon>
        <taxon>Agaricineae</taxon>
        <taxon>Agaricaceae</taxon>
        <taxon>Leucocoprinus</taxon>
    </lineage>
</organism>
<feature type="compositionally biased region" description="Basic and acidic residues" evidence="1">
    <location>
        <begin position="81"/>
        <end position="108"/>
    </location>
</feature>
<accession>A0AAD5W0P7</accession>
<dbReference type="InterPro" id="IPR010775">
    <property type="entry name" value="DUF1365"/>
</dbReference>
<gene>
    <name evidence="2" type="ORF">NP233_g3244</name>
</gene>